<feature type="domain" description="HTH tetR-type" evidence="5">
    <location>
        <begin position="15"/>
        <end position="75"/>
    </location>
</feature>
<dbReference type="Proteomes" id="UP001556692">
    <property type="component" value="Unassembled WGS sequence"/>
</dbReference>
<dbReference type="EMBL" id="JBDPGJ010000002">
    <property type="protein sequence ID" value="MEX0405445.1"/>
    <property type="molecule type" value="Genomic_DNA"/>
</dbReference>
<keyword evidence="2 4" id="KW-0238">DNA-binding</keyword>
<dbReference type="InterPro" id="IPR001647">
    <property type="entry name" value="HTH_TetR"/>
</dbReference>
<dbReference type="Gene3D" id="1.10.357.10">
    <property type="entry name" value="Tetracycline Repressor, domain 2"/>
    <property type="match status" value="1"/>
</dbReference>
<comment type="caution">
    <text evidence="6">The sequence shown here is derived from an EMBL/GenBank/DDBJ whole genome shotgun (WGS) entry which is preliminary data.</text>
</comment>
<feature type="DNA-binding region" description="H-T-H motif" evidence="4">
    <location>
        <begin position="38"/>
        <end position="57"/>
    </location>
</feature>
<evidence type="ECO:0000256" key="4">
    <source>
        <dbReference type="PROSITE-ProRule" id="PRU00335"/>
    </source>
</evidence>
<organism evidence="6 7">
    <name type="scientific">Aquibium pacificus</name>
    <dbReference type="NCBI Taxonomy" id="3153579"/>
    <lineage>
        <taxon>Bacteria</taxon>
        <taxon>Pseudomonadati</taxon>
        <taxon>Pseudomonadota</taxon>
        <taxon>Alphaproteobacteria</taxon>
        <taxon>Hyphomicrobiales</taxon>
        <taxon>Phyllobacteriaceae</taxon>
        <taxon>Aquibium</taxon>
    </lineage>
</organism>
<evidence type="ECO:0000256" key="1">
    <source>
        <dbReference type="ARBA" id="ARBA00023015"/>
    </source>
</evidence>
<protein>
    <submittedName>
        <fullName evidence="6">TetR/AcrR family transcriptional regulator</fullName>
    </submittedName>
</protein>
<dbReference type="SUPFAM" id="SSF46689">
    <property type="entry name" value="Homeodomain-like"/>
    <property type="match status" value="1"/>
</dbReference>
<evidence type="ECO:0000313" key="6">
    <source>
        <dbReference type="EMBL" id="MEX0405445.1"/>
    </source>
</evidence>
<sequence>MARSYRMEKREQAMKEIRDRILQATIQLHDEKGPAFTTFADIAERAGVGQATVHRHFATTGDLVRNCGMHVWAEMRPPVPEDAEACFAGLHTREEKLARLIAETDAFYERGWQRLTLAARDSDMIPELDGFLRAVGAGIEALVREALSPPHPDPRAVGVVTTLVSLPVWKDLNRLEMAPSELAALKLRLLLCGIAAAEAA</sequence>
<evidence type="ECO:0000256" key="3">
    <source>
        <dbReference type="ARBA" id="ARBA00023163"/>
    </source>
</evidence>
<keyword evidence="1" id="KW-0805">Transcription regulation</keyword>
<dbReference type="InterPro" id="IPR009057">
    <property type="entry name" value="Homeodomain-like_sf"/>
</dbReference>
<dbReference type="PROSITE" id="PS50977">
    <property type="entry name" value="HTH_TETR_2"/>
    <property type="match status" value="1"/>
</dbReference>
<keyword evidence="7" id="KW-1185">Reference proteome</keyword>
<dbReference type="PANTHER" id="PTHR30055">
    <property type="entry name" value="HTH-TYPE TRANSCRIPTIONAL REGULATOR RUTR"/>
    <property type="match status" value="1"/>
</dbReference>
<keyword evidence="3" id="KW-0804">Transcription</keyword>
<proteinExistence type="predicted"/>
<dbReference type="InterPro" id="IPR050109">
    <property type="entry name" value="HTH-type_TetR-like_transc_reg"/>
</dbReference>
<name>A0ABV3SGK2_9HYPH</name>
<gene>
    <name evidence="6" type="ORF">ABGN05_07235</name>
</gene>
<reference evidence="6 7" key="1">
    <citation type="submission" date="2024-05" db="EMBL/GenBank/DDBJ databases">
        <authorList>
            <person name="Jiang F."/>
        </authorList>
    </citation>
    <scope>NUCLEOTIDE SEQUENCE [LARGE SCALE GENOMIC DNA]</scope>
    <source>
        <strain evidence="6 7">LZ166</strain>
    </source>
</reference>
<dbReference type="Pfam" id="PF00440">
    <property type="entry name" value="TetR_N"/>
    <property type="match status" value="1"/>
</dbReference>
<evidence type="ECO:0000313" key="7">
    <source>
        <dbReference type="Proteomes" id="UP001556692"/>
    </source>
</evidence>
<evidence type="ECO:0000256" key="2">
    <source>
        <dbReference type="ARBA" id="ARBA00023125"/>
    </source>
</evidence>
<dbReference type="RefSeq" id="WP_367953342.1">
    <property type="nucleotide sequence ID" value="NZ_JBDPGJ010000002.1"/>
</dbReference>
<dbReference type="PRINTS" id="PR00455">
    <property type="entry name" value="HTHTETR"/>
</dbReference>
<accession>A0ABV3SGK2</accession>
<dbReference type="PANTHER" id="PTHR30055:SF234">
    <property type="entry name" value="HTH-TYPE TRANSCRIPTIONAL REGULATOR BETI"/>
    <property type="match status" value="1"/>
</dbReference>
<evidence type="ECO:0000259" key="5">
    <source>
        <dbReference type="PROSITE" id="PS50977"/>
    </source>
</evidence>